<evidence type="ECO:0000313" key="5">
    <source>
        <dbReference type="EMBL" id="KAF9783282.1"/>
    </source>
</evidence>
<evidence type="ECO:0000256" key="4">
    <source>
        <dbReference type="SAM" id="Phobius"/>
    </source>
</evidence>
<dbReference type="Proteomes" id="UP000736335">
    <property type="component" value="Unassembled WGS sequence"/>
</dbReference>
<evidence type="ECO:0000256" key="2">
    <source>
        <dbReference type="ARBA" id="ARBA00022737"/>
    </source>
</evidence>
<comment type="caution">
    <text evidence="5">The sequence shown here is derived from an EMBL/GenBank/DDBJ whole genome shotgun (WGS) entry which is preliminary data.</text>
</comment>
<dbReference type="SMART" id="SM00320">
    <property type="entry name" value="WD40"/>
    <property type="match status" value="3"/>
</dbReference>
<keyword evidence="2" id="KW-0677">Repeat</keyword>
<sequence>MSPDELSLQKTLEGHTAAITVVEFSPDGKFLASAGDDGAVLIFSTSSWTPMHRFVDVSPVSVLAWHQNRRYLLFCGHQSGDLHLLTMTKSMQKFTIVQTSTFTGCIRSLSLSPASSRVAIAHGHEIALVDVISNPHRLKDNRAYLPKPPASPLGANKSGGPVAKSLQFMKKKNYLVVTYAAHGIVIWDPHTLTVAGEISPRTFPIGRSIIATDDDIMAVSNLINGVDWYSLSDLMFLSTTKLPAGSVCYPLSTLTYSEDGTSIILGSAEGSAYILSRDKGVKILEHGVGSGIIRSVAFTPTVGGQALIATGTGELNGRAAVTIWTYMPEKKSKRGISFVGIQRVVPVGLTLTQILINGALLFLCCAWVGHFLTKAA</sequence>
<dbReference type="InterPro" id="IPR001680">
    <property type="entry name" value="WD40_rpt"/>
</dbReference>
<dbReference type="InterPro" id="IPR036322">
    <property type="entry name" value="WD40_repeat_dom_sf"/>
</dbReference>
<accession>A0A9P6HB39</accession>
<dbReference type="AlphaFoldDB" id="A0A9P6HB39"/>
<evidence type="ECO:0000256" key="1">
    <source>
        <dbReference type="ARBA" id="ARBA00022574"/>
    </source>
</evidence>
<gene>
    <name evidence="5" type="ORF">BJ322DRAFT_1110165</name>
</gene>
<keyword evidence="6" id="KW-1185">Reference proteome</keyword>
<dbReference type="PANTHER" id="PTHR44019">
    <property type="entry name" value="WD REPEAT-CONTAINING PROTEIN 55"/>
    <property type="match status" value="1"/>
</dbReference>
<feature type="repeat" description="WD" evidence="3">
    <location>
        <begin position="12"/>
        <end position="53"/>
    </location>
</feature>
<dbReference type="EMBL" id="WIUZ02000010">
    <property type="protein sequence ID" value="KAF9783282.1"/>
    <property type="molecule type" value="Genomic_DNA"/>
</dbReference>
<dbReference type="SUPFAM" id="SSF50978">
    <property type="entry name" value="WD40 repeat-like"/>
    <property type="match status" value="1"/>
</dbReference>
<dbReference type="InterPro" id="IPR015943">
    <property type="entry name" value="WD40/YVTN_repeat-like_dom_sf"/>
</dbReference>
<protein>
    <submittedName>
        <fullName evidence="5">WD40-repeat-containing domain protein</fullName>
    </submittedName>
</protein>
<keyword evidence="1 3" id="KW-0853">WD repeat</keyword>
<dbReference type="PROSITE" id="PS50082">
    <property type="entry name" value="WD_REPEATS_2"/>
    <property type="match status" value="1"/>
</dbReference>
<keyword evidence="4" id="KW-0812">Transmembrane</keyword>
<dbReference type="Pfam" id="PF00400">
    <property type="entry name" value="WD40"/>
    <property type="match status" value="1"/>
</dbReference>
<dbReference type="PANTHER" id="PTHR44019:SF8">
    <property type="entry name" value="POC1 CENTRIOLAR PROTEIN HOMOLOG"/>
    <property type="match status" value="1"/>
</dbReference>
<reference evidence="5" key="1">
    <citation type="journal article" date="2020" name="Nat. Commun.">
        <title>Large-scale genome sequencing of mycorrhizal fungi provides insights into the early evolution of symbiotic traits.</title>
        <authorList>
            <person name="Miyauchi S."/>
            <person name="Kiss E."/>
            <person name="Kuo A."/>
            <person name="Drula E."/>
            <person name="Kohler A."/>
            <person name="Sanchez-Garcia M."/>
            <person name="Morin E."/>
            <person name="Andreopoulos B."/>
            <person name="Barry K.W."/>
            <person name="Bonito G."/>
            <person name="Buee M."/>
            <person name="Carver A."/>
            <person name="Chen C."/>
            <person name="Cichocki N."/>
            <person name="Clum A."/>
            <person name="Culley D."/>
            <person name="Crous P.W."/>
            <person name="Fauchery L."/>
            <person name="Girlanda M."/>
            <person name="Hayes R.D."/>
            <person name="Keri Z."/>
            <person name="LaButti K."/>
            <person name="Lipzen A."/>
            <person name="Lombard V."/>
            <person name="Magnuson J."/>
            <person name="Maillard F."/>
            <person name="Murat C."/>
            <person name="Nolan M."/>
            <person name="Ohm R.A."/>
            <person name="Pangilinan J."/>
            <person name="Pereira M.F."/>
            <person name="Perotto S."/>
            <person name="Peter M."/>
            <person name="Pfister S."/>
            <person name="Riley R."/>
            <person name="Sitrit Y."/>
            <person name="Stielow J.B."/>
            <person name="Szollosi G."/>
            <person name="Zifcakova L."/>
            <person name="Stursova M."/>
            <person name="Spatafora J.W."/>
            <person name="Tedersoo L."/>
            <person name="Vaario L.M."/>
            <person name="Yamada A."/>
            <person name="Yan M."/>
            <person name="Wang P."/>
            <person name="Xu J."/>
            <person name="Bruns T."/>
            <person name="Baldrian P."/>
            <person name="Vilgalys R."/>
            <person name="Dunand C."/>
            <person name="Henrissat B."/>
            <person name="Grigoriev I.V."/>
            <person name="Hibbett D."/>
            <person name="Nagy L.G."/>
            <person name="Martin F.M."/>
        </authorList>
    </citation>
    <scope>NUCLEOTIDE SEQUENCE</scope>
    <source>
        <strain evidence="5">UH-Tt-Lm1</strain>
    </source>
</reference>
<dbReference type="PROSITE" id="PS50294">
    <property type="entry name" value="WD_REPEATS_REGION"/>
    <property type="match status" value="1"/>
</dbReference>
<dbReference type="OrthoDB" id="3238562at2759"/>
<dbReference type="InterPro" id="IPR050505">
    <property type="entry name" value="WDR55/POC1"/>
</dbReference>
<keyword evidence="4" id="KW-1133">Transmembrane helix</keyword>
<reference evidence="5" key="2">
    <citation type="submission" date="2020-11" db="EMBL/GenBank/DDBJ databases">
        <authorList>
            <consortium name="DOE Joint Genome Institute"/>
            <person name="Kuo A."/>
            <person name="Miyauchi S."/>
            <person name="Kiss E."/>
            <person name="Drula E."/>
            <person name="Kohler A."/>
            <person name="Sanchez-Garcia M."/>
            <person name="Andreopoulos B."/>
            <person name="Barry K.W."/>
            <person name="Bonito G."/>
            <person name="Buee M."/>
            <person name="Carver A."/>
            <person name="Chen C."/>
            <person name="Cichocki N."/>
            <person name="Clum A."/>
            <person name="Culley D."/>
            <person name="Crous P.W."/>
            <person name="Fauchery L."/>
            <person name="Girlanda M."/>
            <person name="Hayes R."/>
            <person name="Keri Z."/>
            <person name="Labutti K."/>
            <person name="Lipzen A."/>
            <person name="Lombard V."/>
            <person name="Magnuson J."/>
            <person name="Maillard F."/>
            <person name="Morin E."/>
            <person name="Murat C."/>
            <person name="Nolan M."/>
            <person name="Ohm R."/>
            <person name="Pangilinan J."/>
            <person name="Pereira M."/>
            <person name="Perotto S."/>
            <person name="Peter M."/>
            <person name="Riley R."/>
            <person name="Sitrit Y."/>
            <person name="Stielow B."/>
            <person name="Szollosi G."/>
            <person name="Zifcakova L."/>
            <person name="Stursova M."/>
            <person name="Spatafora J.W."/>
            <person name="Tedersoo L."/>
            <person name="Vaario L.-M."/>
            <person name="Yamada A."/>
            <person name="Yan M."/>
            <person name="Wang P."/>
            <person name="Xu J."/>
            <person name="Bruns T."/>
            <person name="Baldrian P."/>
            <person name="Vilgalys R."/>
            <person name="Henrissat B."/>
            <person name="Grigoriev I.V."/>
            <person name="Hibbett D."/>
            <person name="Nagy L.G."/>
            <person name="Martin F.M."/>
        </authorList>
    </citation>
    <scope>NUCLEOTIDE SEQUENCE</scope>
    <source>
        <strain evidence="5">UH-Tt-Lm1</strain>
    </source>
</reference>
<proteinExistence type="predicted"/>
<name>A0A9P6HB39_9AGAM</name>
<feature type="transmembrane region" description="Helical" evidence="4">
    <location>
        <begin position="354"/>
        <end position="373"/>
    </location>
</feature>
<evidence type="ECO:0000256" key="3">
    <source>
        <dbReference type="PROSITE-ProRule" id="PRU00221"/>
    </source>
</evidence>
<keyword evidence="4" id="KW-0472">Membrane</keyword>
<evidence type="ECO:0000313" key="6">
    <source>
        <dbReference type="Proteomes" id="UP000736335"/>
    </source>
</evidence>
<organism evidence="5 6">
    <name type="scientific">Thelephora terrestris</name>
    <dbReference type="NCBI Taxonomy" id="56493"/>
    <lineage>
        <taxon>Eukaryota</taxon>
        <taxon>Fungi</taxon>
        <taxon>Dikarya</taxon>
        <taxon>Basidiomycota</taxon>
        <taxon>Agaricomycotina</taxon>
        <taxon>Agaricomycetes</taxon>
        <taxon>Thelephorales</taxon>
        <taxon>Thelephoraceae</taxon>
        <taxon>Thelephora</taxon>
    </lineage>
</organism>
<dbReference type="Gene3D" id="2.130.10.10">
    <property type="entry name" value="YVTN repeat-like/Quinoprotein amine dehydrogenase"/>
    <property type="match status" value="2"/>
</dbReference>